<dbReference type="KEGG" id="ttz:FHG85_04790"/>
<dbReference type="EMBL" id="CP041345">
    <property type="protein sequence ID" value="QKG79605.1"/>
    <property type="molecule type" value="Genomic_DNA"/>
</dbReference>
<protein>
    <submittedName>
        <fullName evidence="4">BamA/TamA family outer membrane protein</fullName>
    </submittedName>
</protein>
<evidence type="ECO:0000256" key="1">
    <source>
        <dbReference type="ARBA" id="ARBA00004370"/>
    </source>
</evidence>
<comment type="subcellular location">
    <subcellularLocation>
        <location evidence="1">Membrane</location>
    </subcellularLocation>
</comment>
<dbReference type="GO" id="GO:0019867">
    <property type="term" value="C:outer membrane"/>
    <property type="evidence" value="ECO:0007669"/>
    <property type="project" value="InterPro"/>
</dbReference>
<evidence type="ECO:0000259" key="3">
    <source>
        <dbReference type="Pfam" id="PF01103"/>
    </source>
</evidence>
<organism evidence="4 5">
    <name type="scientific">Tenuifilum thalassicum</name>
    <dbReference type="NCBI Taxonomy" id="2590900"/>
    <lineage>
        <taxon>Bacteria</taxon>
        <taxon>Pseudomonadati</taxon>
        <taxon>Bacteroidota</taxon>
        <taxon>Bacteroidia</taxon>
        <taxon>Bacteroidales</taxon>
        <taxon>Tenuifilaceae</taxon>
        <taxon>Tenuifilum</taxon>
    </lineage>
</organism>
<reference evidence="4 5" key="1">
    <citation type="submission" date="2019-07" db="EMBL/GenBank/DDBJ databases">
        <title>Thalassofilum flectens gen. nov., sp. nov., a novel moderate thermophilic anaerobe from a shallow sea hot spring in Kunashir Island (Russia), representing a new family in the order Bacteroidales, and proposal of Thalassofilacea fam. nov.</title>
        <authorList>
            <person name="Kochetkova T.V."/>
            <person name="Podosokorskaya O.A."/>
            <person name="Novikov A."/>
            <person name="Elcheninov A.G."/>
            <person name="Toshchakov S.V."/>
            <person name="Kublanov I.V."/>
        </authorList>
    </citation>
    <scope>NUCLEOTIDE SEQUENCE [LARGE SCALE GENOMIC DNA]</scope>
    <source>
        <strain evidence="4 5">38-H</strain>
    </source>
</reference>
<evidence type="ECO:0000313" key="4">
    <source>
        <dbReference type="EMBL" id="QKG79605.1"/>
    </source>
</evidence>
<dbReference type="AlphaFoldDB" id="A0A7D4CQQ5"/>
<proteinExistence type="predicted"/>
<dbReference type="Proteomes" id="UP000500961">
    <property type="component" value="Chromosome"/>
</dbReference>
<dbReference type="Gene3D" id="2.40.160.50">
    <property type="entry name" value="membrane protein fhac: a member of the omp85/tpsb transporter family"/>
    <property type="match status" value="1"/>
</dbReference>
<accession>A0A7D4CQQ5</accession>
<dbReference type="InterPro" id="IPR000184">
    <property type="entry name" value="Bac_surfAg_D15"/>
</dbReference>
<keyword evidence="5" id="KW-1185">Reference proteome</keyword>
<name>A0A7D4CQQ5_9BACT</name>
<sequence>MVSATNDNPYNRWILTIAPNTFRSVKRILKRDIGCQTLTAFFMKRKFFNACCRHSILIKFDFFISLIFINKISLDLGKPKTIPMRNLALMFAMLFPISLAFSQETADEKKAEKAKSGWNFGGLPVVAYDTDLGFEYGALVNLFHYGDGSIYPKYKHNIYAEVSRFTKGSGINRLFYDSKYVIPGIRLTADLAYLTDKMYDFYGFNGYESVYNMDWADDESSFYRSRAFYKYDRKLTRFTSDLQGKFKNDKLGWVAGIGFYDFKVDTVDIDKLNKGKDEADKLPYVDGGLYKRYVDWGLIDEDEKNGGFVTYLKFGAVYDTRDNEPNPMKGVWTEAVVTYAPSFLGIGSKYEHAKLSIIHRQYFTLVPERLSFVYRLGYQGTIFGKCPFYLQPNMTTLFLRGSVSEGLGGAKSLRGIIRNRVVGDGIAYGNLELRWKFARFQFINQNFYLSFNAFLDGGQVVQKVKLDVPSTITEAGYDVSDYFSPENDKLHTSWGVGLRIVMNQNFIIAVDHGRAMKSDDGTSGTYIGLNFLF</sequence>
<dbReference type="Pfam" id="PF01103">
    <property type="entry name" value="Omp85"/>
    <property type="match status" value="1"/>
</dbReference>
<evidence type="ECO:0000313" key="5">
    <source>
        <dbReference type="Proteomes" id="UP000500961"/>
    </source>
</evidence>
<gene>
    <name evidence="4" type="ORF">FHG85_04790</name>
</gene>
<evidence type="ECO:0000256" key="2">
    <source>
        <dbReference type="ARBA" id="ARBA00023136"/>
    </source>
</evidence>
<dbReference type="NCBIfam" id="NF047779">
    <property type="entry name" value="Omp85_fam"/>
    <property type="match status" value="1"/>
</dbReference>
<feature type="domain" description="Bacterial surface antigen (D15)" evidence="3">
    <location>
        <begin position="223"/>
        <end position="521"/>
    </location>
</feature>
<keyword evidence="2" id="KW-0472">Membrane</keyword>